<dbReference type="Proteomes" id="UP001221142">
    <property type="component" value="Unassembled WGS sequence"/>
</dbReference>
<comment type="caution">
    <text evidence="1">The sequence shown here is derived from an EMBL/GenBank/DDBJ whole genome shotgun (WGS) entry which is preliminary data.</text>
</comment>
<reference evidence="1" key="1">
    <citation type="submission" date="2023-03" db="EMBL/GenBank/DDBJ databases">
        <title>Massive genome expansion in bonnet fungi (Mycena s.s.) driven by repeated elements and novel gene families across ecological guilds.</title>
        <authorList>
            <consortium name="Lawrence Berkeley National Laboratory"/>
            <person name="Harder C.B."/>
            <person name="Miyauchi S."/>
            <person name="Viragh M."/>
            <person name="Kuo A."/>
            <person name="Thoen E."/>
            <person name="Andreopoulos B."/>
            <person name="Lu D."/>
            <person name="Skrede I."/>
            <person name="Drula E."/>
            <person name="Henrissat B."/>
            <person name="Morin E."/>
            <person name="Kohler A."/>
            <person name="Barry K."/>
            <person name="LaButti K."/>
            <person name="Morin E."/>
            <person name="Salamov A."/>
            <person name="Lipzen A."/>
            <person name="Mereny Z."/>
            <person name="Hegedus B."/>
            <person name="Baldrian P."/>
            <person name="Stursova M."/>
            <person name="Weitz H."/>
            <person name="Taylor A."/>
            <person name="Grigoriev I.V."/>
            <person name="Nagy L.G."/>
            <person name="Martin F."/>
            <person name="Kauserud H."/>
        </authorList>
    </citation>
    <scope>NUCLEOTIDE SEQUENCE</scope>
    <source>
        <strain evidence="1">9284</strain>
    </source>
</reference>
<name>A0AAD7CG66_9AGAR</name>
<dbReference type="InterPro" id="IPR036047">
    <property type="entry name" value="F-box-like_dom_sf"/>
</dbReference>
<evidence type="ECO:0000313" key="2">
    <source>
        <dbReference type="Proteomes" id="UP001221142"/>
    </source>
</evidence>
<sequence>MKRLANVELLGISRVCPRWHQLIMGTSCLWNCVDLDLRVWDDEFDPQLLTLLRVVLDHGGNFPLDLGVVCGDGEATSRGLNVLATYSCRWRNVSISAYGPQKHLRLPAIEGNLPLLENLAIEVAGLDEAGVIPFFQVAPRLATVRVRALTSNISKLPLEQLKLLVFGDPEGPKELDDVTRIMTRLSGEVGIYLHLVGWEEQITAPRAEASPQVSNAFELFIRGRNASQVSTEAADLAMQDFLARLTLPRLRTLYVDSTGRQLYFPMPWSTDQFLALAHRSSFSTHLRTLILFPVFITEAELLQTLSSLDSLDDLTISDRKMINAEWGDLAVLTDSLLQHLTWTPGLGCVVPALRCFRCHTQLKFDDGLLRDFVLSRVRRELASAFEVELLWDQDHHRELDSGMLAQFEELSSRGELIFSAKPSALFQD</sequence>
<dbReference type="AlphaFoldDB" id="A0AAD7CG66"/>
<gene>
    <name evidence="1" type="ORF">FB45DRAFT_894576</name>
</gene>
<keyword evidence="2" id="KW-1185">Reference proteome</keyword>
<evidence type="ECO:0000313" key="1">
    <source>
        <dbReference type="EMBL" id="KAJ7647834.1"/>
    </source>
</evidence>
<dbReference type="SUPFAM" id="SSF81383">
    <property type="entry name" value="F-box domain"/>
    <property type="match status" value="1"/>
</dbReference>
<evidence type="ECO:0008006" key="3">
    <source>
        <dbReference type="Google" id="ProtNLM"/>
    </source>
</evidence>
<protein>
    <recommendedName>
        <fullName evidence="3">F-box domain-containing protein</fullName>
    </recommendedName>
</protein>
<accession>A0AAD7CG66</accession>
<dbReference type="EMBL" id="JARKIF010000002">
    <property type="protein sequence ID" value="KAJ7647834.1"/>
    <property type="molecule type" value="Genomic_DNA"/>
</dbReference>
<proteinExistence type="predicted"/>
<organism evidence="1 2">
    <name type="scientific">Roridomyces roridus</name>
    <dbReference type="NCBI Taxonomy" id="1738132"/>
    <lineage>
        <taxon>Eukaryota</taxon>
        <taxon>Fungi</taxon>
        <taxon>Dikarya</taxon>
        <taxon>Basidiomycota</taxon>
        <taxon>Agaricomycotina</taxon>
        <taxon>Agaricomycetes</taxon>
        <taxon>Agaricomycetidae</taxon>
        <taxon>Agaricales</taxon>
        <taxon>Marasmiineae</taxon>
        <taxon>Mycenaceae</taxon>
        <taxon>Roridomyces</taxon>
    </lineage>
</organism>